<organism evidence="2 3">
    <name type="scientific">Helianthus annuus</name>
    <name type="common">Common sunflower</name>
    <dbReference type="NCBI Taxonomy" id="4232"/>
    <lineage>
        <taxon>Eukaryota</taxon>
        <taxon>Viridiplantae</taxon>
        <taxon>Streptophyta</taxon>
        <taxon>Embryophyta</taxon>
        <taxon>Tracheophyta</taxon>
        <taxon>Spermatophyta</taxon>
        <taxon>Magnoliopsida</taxon>
        <taxon>eudicotyledons</taxon>
        <taxon>Gunneridae</taxon>
        <taxon>Pentapetalae</taxon>
        <taxon>asterids</taxon>
        <taxon>campanulids</taxon>
        <taxon>Asterales</taxon>
        <taxon>Asteraceae</taxon>
        <taxon>Asteroideae</taxon>
        <taxon>Heliantheae alliance</taxon>
        <taxon>Heliantheae</taxon>
        <taxon>Helianthus</taxon>
    </lineage>
</organism>
<dbReference type="Proteomes" id="UP000215914">
    <property type="component" value="Unassembled WGS sequence"/>
</dbReference>
<dbReference type="AlphaFoldDB" id="A0A9K3HEL9"/>
<feature type="compositionally biased region" description="Low complexity" evidence="1">
    <location>
        <begin position="1"/>
        <end position="10"/>
    </location>
</feature>
<evidence type="ECO:0000256" key="1">
    <source>
        <dbReference type="SAM" id="MobiDB-lite"/>
    </source>
</evidence>
<reference evidence="2" key="2">
    <citation type="submission" date="2020-06" db="EMBL/GenBank/DDBJ databases">
        <title>Helianthus annuus Genome sequencing and assembly Release 2.</title>
        <authorList>
            <person name="Gouzy J."/>
            <person name="Langlade N."/>
            <person name="Munos S."/>
        </authorList>
    </citation>
    <scope>NUCLEOTIDE SEQUENCE</scope>
    <source>
        <tissue evidence="2">Leaves</tissue>
    </source>
</reference>
<feature type="region of interest" description="Disordered" evidence="1">
    <location>
        <begin position="1"/>
        <end position="59"/>
    </location>
</feature>
<evidence type="ECO:0000313" key="2">
    <source>
        <dbReference type="EMBL" id="KAF5776861.1"/>
    </source>
</evidence>
<accession>A0A9K3HEL9</accession>
<proteinExistence type="predicted"/>
<keyword evidence="3" id="KW-1185">Reference proteome</keyword>
<gene>
    <name evidence="2" type="ORF">HanXRQr2_Chr12g0528961</name>
</gene>
<name>A0A9K3HEL9_HELAN</name>
<sequence length="139" mass="15550">MSTSTSSLSSDQPRAPRKAPAVIRTPPRQVETRSAYHKRLARGGESSSRPTHAVPVNPISAQSESAVMKALREYNQFFIQQNQTLLERNQFLLKQVTTLERRVESQGEQLQVLFERTDELKHEALADEDSEGGDSGVDD</sequence>
<dbReference type="EMBL" id="MNCJ02000327">
    <property type="protein sequence ID" value="KAF5776861.1"/>
    <property type="molecule type" value="Genomic_DNA"/>
</dbReference>
<dbReference type="Gramene" id="mRNA:HanXRQr2_Chr12g0528961">
    <property type="protein sequence ID" value="CDS:HanXRQr2_Chr12g0528961.1"/>
    <property type="gene ID" value="HanXRQr2_Chr12g0528961"/>
</dbReference>
<evidence type="ECO:0000313" key="3">
    <source>
        <dbReference type="Proteomes" id="UP000215914"/>
    </source>
</evidence>
<reference evidence="2" key="1">
    <citation type="journal article" date="2017" name="Nature">
        <title>The sunflower genome provides insights into oil metabolism, flowering and Asterid evolution.</title>
        <authorList>
            <person name="Badouin H."/>
            <person name="Gouzy J."/>
            <person name="Grassa C.J."/>
            <person name="Murat F."/>
            <person name="Staton S.E."/>
            <person name="Cottret L."/>
            <person name="Lelandais-Briere C."/>
            <person name="Owens G.L."/>
            <person name="Carrere S."/>
            <person name="Mayjonade B."/>
            <person name="Legrand L."/>
            <person name="Gill N."/>
            <person name="Kane N.C."/>
            <person name="Bowers J.E."/>
            <person name="Hubner S."/>
            <person name="Bellec A."/>
            <person name="Berard A."/>
            <person name="Berges H."/>
            <person name="Blanchet N."/>
            <person name="Boniface M.C."/>
            <person name="Brunel D."/>
            <person name="Catrice O."/>
            <person name="Chaidir N."/>
            <person name="Claudel C."/>
            <person name="Donnadieu C."/>
            <person name="Faraut T."/>
            <person name="Fievet G."/>
            <person name="Helmstetter N."/>
            <person name="King M."/>
            <person name="Knapp S.J."/>
            <person name="Lai Z."/>
            <person name="Le Paslier M.C."/>
            <person name="Lippi Y."/>
            <person name="Lorenzon L."/>
            <person name="Mandel J.R."/>
            <person name="Marage G."/>
            <person name="Marchand G."/>
            <person name="Marquand E."/>
            <person name="Bret-Mestries E."/>
            <person name="Morien E."/>
            <person name="Nambeesan S."/>
            <person name="Nguyen T."/>
            <person name="Pegot-Espagnet P."/>
            <person name="Pouilly N."/>
            <person name="Raftis F."/>
            <person name="Sallet E."/>
            <person name="Schiex T."/>
            <person name="Thomas J."/>
            <person name="Vandecasteele C."/>
            <person name="Vares D."/>
            <person name="Vear F."/>
            <person name="Vautrin S."/>
            <person name="Crespi M."/>
            <person name="Mangin B."/>
            <person name="Burke J.M."/>
            <person name="Salse J."/>
            <person name="Munos S."/>
            <person name="Vincourt P."/>
            <person name="Rieseberg L.H."/>
            <person name="Langlade N.B."/>
        </authorList>
    </citation>
    <scope>NUCLEOTIDE SEQUENCE</scope>
    <source>
        <tissue evidence="2">Leaves</tissue>
    </source>
</reference>
<protein>
    <submittedName>
        <fullName evidence="2">Uncharacterized protein</fullName>
    </submittedName>
</protein>
<comment type="caution">
    <text evidence="2">The sequence shown here is derived from an EMBL/GenBank/DDBJ whole genome shotgun (WGS) entry which is preliminary data.</text>
</comment>